<keyword evidence="3" id="KW-1185">Reference proteome</keyword>
<organism evidence="2 3">
    <name type="scientific">Chiloscyllium punctatum</name>
    <name type="common">Brownbanded bambooshark</name>
    <name type="synonym">Hemiscyllium punctatum</name>
    <dbReference type="NCBI Taxonomy" id="137246"/>
    <lineage>
        <taxon>Eukaryota</taxon>
        <taxon>Metazoa</taxon>
        <taxon>Chordata</taxon>
        <taxon>Craniata</taxon>
        <taxon>Vertebrata</taxon>
        <taxon>Chondrichthyes</taxon>
        <taxon>Elasmobranchii</taxon>
        <taxon>Galeomorphii</taxon>
        <taxon>Galeoidea</taxon>
        <taxon>Orectolobiformes</taxon>
        <taxon>Hemiscylliidae</taxon>
        <taxon>Chiloscyllium</taxon>
    </lineage>
</organism>
<accession>A0A401S4D9</accession>
<dbReference type="EMBL" id="BEZZ01000081">
    <property type="protein sequence ID" value="GCC25255.1"/>
    <property type="molecule type" value="Genomic_DNA"/>
</dbReference>
<proteinExistence type="predicted"/>
<feature type="region of interest" description="Disordered" evidence="1">
    <location>
        <begin position="58"/>
        <end position="112"/>
    </location>
</feature>
<evidence type="ECO:0000313" key="2">
    <source>
        <dbReference type="EMBL" id="GCC25255.1"/>
    </source>
</evidence>
<dbReference type="Proteomes" id="UP000287033">
    <property type="component" value="Unassembled WGS sequence"/>
</dbReference>
<dbReference type="AlphaFoldDB" id="A0A401S4D9"/>
<evidence type="ECO:0000256" key="1">
    <source>
        <dbReference type="SAM" id="MobiDB-lite"/>
    </source>
</evidence>
<gene>
    <name evidence="2" type="ORF">chiPu_0003663</name>
</gene>
<evidence type="ECO:0000313" key="3">
    <source>
        <dbReference type="Proteomes" id="UP000287033"/>
    </source>
</evidence>
<feature type="compositionally biased region" description="Basic and acidic residues" evidence="1">
    <location>
        <begin position="58"/>
        <end position="68"/>
    </location>
</feature>
<name>A0A401S4D9_CHIPU</name>
<reference evidence="2 3" key="1">
    <citation type="journal article" date="2018" name="Nat. Ecol. Evol.">
        <title>Shark genomes provide insights into elasmobranch evolution and the origin of vertebrates.</title>
        <authorList>
            <person name="Hara Y"/>
            <person name="Yamaguchi K"/>
            <person name="Onimaru K"/>
            <person name="Kadota M"/>
            <person name="Koyanagi M"/>
            <person name="Keeley SD"/>
            <person name="Tatsumi K"/>
            <person name="Tanaka K"/>
            <person name="Motone F"/>
            <person name="Kageyama Y"/>
            <person name="Nozu R"/>
            <person name="Adachi N"/>
            <person name="Nishimura O"/>
            <person name="Nakagawa R"/>
            <person name="Tanegashima C"/>
            <person name="Kiyatake I"/>
            <person name="Matsumoto R"/>
            <person name="Murakumo K"/>
            <person name="Nishida K"/>
            <person name="Terakita A"/>
            <person name="Kuratani S"/>
            <person name="Sato K"/>
            <person name="Hyodo S Kuraku.S."/>
        </authorList>
    </citation>
    <scope>NUCLEOTIDE SEQUENCE [LARGE SCALE GENOMIC DNA]</scope>
</reference>
<protein>
    <submittedName>
        <fullName evidence="2">Uncharacterized protein</fullName>
    </submittedName>
</protein>
<sequence length="177" mass="19601">MTALTARPPPGNYFRLNFPPALSAKLEEVERPDGRGGEPIGVAVAPSNAPKRRVISEDGPIRVEDPAGARKFGGSWRPAGNAHAQRSCPGAGLEIGLKKNPSGDIKKTAREGDRNEGRSCCNPCLEKKRATRKKERERIQLFHLYCHFDLRMCCLSKNEQKKTKMEDLSRPLVVLNL</sequence>
<comment type="caution">
    <text evidence="2">The sequence shown here is derived from an EMBL/GenBank/DDBJ whole genome shotgun (WGS) entry which is preliminary data.</text>
</comment>